<evidence type="ECO:0000259" key="5">
    <source>
        <dbReference type="PROSITE" id="PS50893"/>
    </source>
</evidence>
<keyword evidence="2" id="KW-0547">Nucleotide-binding</keyword>
<proteinExistence type="predicted"/>
<dbReference type="InterPro" id="IPR027417">
    <property type="entry name" value="P-loop_NTPase"/>
</dbReference>
<evidence type="ECO:0000313" key="6">
    <source>
        <dbReference type="EMBL" id="PST41486.1"/>
    </source>
</evidence>
<feature type="transmembrane region" description="Helical" evidence="4">
    <location>
        <begin position="243"/>
        <end position="264"/>
    </location>
</feature>
<dbReference type="InterPro" id="IPR003593">
    <property type="entry name" value="AAA+_ATPase"/>
</dbReference>
<dbReference type="PANTHER" id="PTHR42939">
    <property type="entry name" value="ABC TRANSPORTER ATP-BINDING PROTEIN ALBC-RELATED"/>
    <property type="match status" value="1"/>
</dbReference>
<feature type="transmembrane region" description="Helical" evidence="4">
    <location>
        <begin position="606"/>
        <end position="624"/>
    </location>
</feature>
<dbReference type="Proteomes" id="UP000240974">
    <property type="component" value="Unassembled WGS sequence"/>
</dbReference>
<dbReference type="AlphaFoldDB" id="A0A2T3G1S5"/>
<dbReference type="InterPro" id="IPR051782">
    <property type="entry name" value="ABC_Transporter_VariousFunc"/>
</dbReference>
<gene>
    <name evidence="6" type="ORF">C7U54_06650</name>
</gene>
<evidence type="ECO:0000256" key="2">
    <source>
        <dbReference type="ARBA" id="ARBA00022741"/>
    </source>
</evidence>
<dbReference type="InterPro" id="IPR003439">
    <property type="entry name" value="ABC_transporter-like_ATP-bd"/>
</dbReference>
<dbReference type="SMART" id="SM00382">
    <property type="entry name" value="AAA"/>
    <property type="match status" value="1"/>
</dbReference>
<feature type="transmembrane region" description="Helical" evidence="4">
    <location>
        <begin position="556"/>
        <end position="573"/>
    </location>
</feature>
<evidence type="ECO:0000313" key="7">
    <source>
        <dbReference type="Proteomes" id="UP000240974"/>
    </source>
</evidence>
<keyword evidence="4" id="KW-0812">Transmembrane</keyword>
<evidence type="ECO:0000256" key="4">
    <source>
        <dbReference type="SAM" id="Phobius"/>
    </source>
</evidence>
<dbReference type="Pfam" id="PF00005">
    <property type="entry name" value="ABC_tran"/>
    <property type="match status" value="1"/>
</dbReference>
<comment type="caution">
    <text evidence="6">The sequence shown here is derived from an EMBL/GenBank/DDBJ whole genome shotgun (WGS) entry which is preliminary data.</text>
</comment>
<dbReference type="PANTHER" id="PTHR42939:SF1">
    <property type="entry name" value="ABC TRANSPORTER ATP-BINDING PROTEIN ALBC-RELATED"/>
    <property type="match status" value="1"/>
</dbReference>
<name>A0A2T3G1S5_9FIRM</name>
<keyword evidence="3" id="KW-0067">ATP-binding</keyword>
<dbReference type="RefSeq" id="WP_107029745.1">
    <property type="nucleotide sequence ID" value="NZ_PYLQ01000007.1"/>
</dbReference>
<sequence length="672" mass="77828">MIEMKHLDIKFDNQIIFKNANFKTCPGKITGIIGKSGCGKTTFLKALIYQYSNQTLSIDEQVITDKNKEDYLLNYVSYIDQFGTFFENMKIREHFEFISQLKNQGFDQDKMLEMLHLVRLDNIDLSYFPSSLSIGQRKRFLIALAMYKDASIIIIDEPTASLDQENKEIILNLLQKLKKDNKYIIITTHDDFLIEHLDIVYEIENKQLYCHQGIKEVQKNLKIENTKHQRIKKYFFYKNQRQWFQFILVMLLGFIMTVSISTNISDSILQENQLANGIERANKAEVYTGKMNDAFFGNDGYFIGDQINNLDISDDELAQMKAIKHVKGVYPFDVFDTINQIQNVSTTSVYFQGNKVNFDYLQDGSPLVAPYYSFQNIKTNGKKLKGNAISQSLANKLGIDKDEKNFKISVEVYIPVQQYSYQGEMNESGLKAEMSQVLTKKVKLDLEVDHIISVDDYYNEFLSAGYTILMPEKSFYSLLNQYNNQTPDSLLDAKELNATITPYHSKNYVIEVDRINNLKIVEKEITKISKNLATYDQYNSVIDMTDIYKEERKGRYIYMVMVVLVAIVLYAMVQINALDDRKNEVKLLKLYGLNDKNVHSLINENGFVQLLLSLALGIPGFFIARKMGFFAVNDQSLIISLLLFFSIQIAVSIIIYILYLFYSKYFVKKVKQ</sequence>
<dbReference type="Gene3D" id="3.40.50.300">
    <property type="entry name" value="P-loop containing nucleotide triphosphate hydrolases"/>
    <property type="match status" value="1"/>
</dbReference>
<dbReference type="PROSITE" id="PS50893">
    <property type="entry name" value="ABC_TRANSPORTER_2"/>
    <property type="match status" value="1"/>
</dbReference>
<dbReference type="GO" id="GO:0005524">
    <property type="term" value="F:ATP binding"/>
    <property type="evidence" value="ECO:0007669"/>
    <property type="project" value="UniProtKB-KW"/>
</dbReference>
<organism evidence="6 7">
    <name type="scientific">Faecalibacillus intestinalis</name>
    <dbReference type="NCBI Taxonomy" id="1982626"/>
    <lineage>
        <taxon>Bacteria</taxon>
        <taxon>Bacillati</taxon>
        <taxon>Bacillota</taxon>
        <taxon>Erysipelotrichia</taxon>
        <taxon>Erysipelotrichales</taxon>
        <taxon>Coprobacillaceae</taxon>
        <taxon>Faecalibacillus</taxon>
    </lineage>
</organism>
<keyword evidence="1" id="KW-0813">Transport</keyword>
<keyword evidence="4" id="KW-1133">Transmembrane helix</keyword>
<reference evidence="6 7" key="1">
    <citation type="journal article" date="2019" name="Int. J. Syst. Evol. Microbiol.">
        <title>Faecalibacillus intestinalis gen. nov., sp. nov. and Faecalibacillus faecis sp. nov., isolated from human faeces.</title>
        <authorList>
            <person name="Seo B."/>
            <person name="Jeon K."/>
            <person name="Baek I."/>
            <person name="Lee Y.M."/>
            <person name="Baek K."/>
            <person name="Ko G."/>
        </authorList>
    </citation>
    <scope>NUCLEOTIDE SEQUENCE [LARGE SCALE GENOMIC DNA]</scope>
    <source>
        <strain evidence="6 7">SNUG30099</strain>
    </source>
</reference>
<feature type="transmembrane region" description="Helical" evidence="4">
    <location>
        <begin position="636"/>
        <end position="662"/>
    </location>
</feature>
<accession>A0A2T3G1S5</accession>
<evidence type="ECO:0000256" key="1">
    <source>
        <dbReference type="ARBA" id="ARBA00022448"/>
    </source>
</evidence>
<evidence type="ECO:0000256" key="3">
    <source>
        <dbReference type="ARBA" id="ARBA00022840"/>
    </source>
</evidence>
<dbReference type="EMBL" id="PYLQ01000007">
    <property type="protein sequence ID" value="PST41486.1"/>
    <property type="molecule type" value="Genomic_DNA"/>
</dbReference>
<keyword evidence="7" id="KW-1185">Reference proteome</keyword>
<feature type="domain" description="ABC transporter" evidence="5">
    <location>
        <begin position="2"/>
        <end position="230"/>
    </location>
</feature>
<dbReference type="GO" id="GO:0016887">
    <property type="term" value="F:ATP hydrolysis activity"/>
    <property type="evidence" value="ECO:0007669"/>
    <property type="project" value="InterPro"/>
</dbReference>
<protein>
    <recommendedName>
        <fullName evidence="5">ABC transporter domain-containing protein</fullName>
    </recommendedName>
</protein>
<keyword evidence="4" id="KW-0472">Membrane</keyword>
<dbReference type="SUPFAM" id="SSF52540">
    <property type="entry name" value="P-loop containing nucleoside triphosphate hydrolases"/>
    <property type="match status" value="1"/>
</dbReference>